<evidence type="ECO:0000313" key="3">
    <source>
        <dbReference type="EMBL" id="MFC4825549.1"/>
    </source>
</evidence>
<keyword evidence="1" id="KW-1133">Transmembrane helix</keyword>
<keyword evidence="1" id="KW-0472">Membrane</keyword>
<comment type="caution">
    <text evidence="3">The sequence shown here is derived from an EMBL/GenBank/DDBJ whole genome shotgun (WGS) entry which is preliminary data.</text>
</comment>
<feature type="transmembrane region" description="Helical" evidence="1">
    <location>
        <begin position="20"/>
        <end position="40"/>
    </location>
</feature>
<evidence type="ECO:0000256" key="1">
    <source>
        <dbReference type="SAM" id="Phobius"/>
    </source>
</evidence>
<dbReference type="Proteomes" id="UP001595945">
    <property type="component" value="Unassembled WGS sequence"/>
</dbReference>
<keyword evidence="4" id="KW-1185">Reference proteome</keyword>
<dbReference type="Pfam" id="PF25933">
    <property type="entry name" value="DUF7978"/>
    <property type="match status" value="1"/>
</dbReference>
<accession>A0ABD5Q4E3</accession>
<reference evidence="3 4" key="1">
    <citation type="journal article" date="2019" name="Int. J. Syst. Evol. Microbiol.">
        <title>The Global Catalogue of Microorganisms (GCM) 10K type strain sequencing project: providing services to taxonomists for standard genome sequencing and annotation.</title>
        <authorList>
            <consortium name="The Broad Institute Genomics Platform"/>
            <consortium name="The Broad Institute Genome Sequencing Center for Infectious Disease"/>
            <person name="Wu L."/>
            <person name="Ma J."/>
        </authorList>
    </citation>
    <scope>NUCLEOTIDE SEQUENCE [LARGE SCALE GENOMIC DNA]</scope>
    <source>
        <strain evidence="3 4">XZYJ18</strain>
    </source>
</reference>
<name>A0ABD5Q4E3_9EURY</name>
<keyword evidence="1" id="KW-0812">Transmembrane</keyword>
<gene>
    <name evidence="3" type="ORF">ACFO9K_14915</name>
</gene>
<organism evidence="3 4">
    <name type="scientific">Halorussus aquaticus</name>
    <dbReference type="NCBI Taxonomy" id="2953748"/>
    <lineage>
        <taxon>Archaea</taxon>
        <taxon>Methanobacteriati</taxon>
        <taxon>Methanobacteriota</taxon>
        <taxon>Stenosarchaea group</taxon>
        <taxon>Halobacteria</taxon>
        <taxon>Halobacteriales</taxon>
        <taxon>Haladaptataceae</taxon>
        <taxon>Halorussus</taxon>
    </lineage>
</organism>
<sequence>MSTAERATRKTDRLVGRATLARGATAGVGAWLLGYLVVYVSKSAAVSEALQGVGFVSRLLGGEAVPAWKGVTWLFLNAHFVATRFPTIAGGTRTANFVTREGGSALTLALPVVLLLAAGVVAAYGRRGGLAERAAAGATVALGYLPLSAAAAFATTHAIGTTEAAISTDPVTAVLLAGTVYPLVLGAVGGTAVGLAD</sequence>
<feature type="transmembrane region" description="Helical" evidence="1">
    <location>
        <begin position="136"/>
        <end position="159"/>
    </location>
</feature>
<proteinExistence type="predicted"/>
<feature type="domain" description="DUF7978" evidence="2">
    <location>
        <begin position="4"/>
        <end position="195"/>
    </location>
</feature>
<dbReference type="RefSeq" id="WP_254268797.1">
    <property type="nucleotide sequence ID" value="NZ_CP100400.1"/>
</dbReference>
<dbReference type="AlphaFoldDB" id="A0ABD5Q4E3"/>
<evidence type="ECO:0000313" key="4">
    <source>
        <dbReference type="Proteomes" id="UP001595945"/>
    </source>
</evidence>
<dbReference type="EMBL" id="JBHSHT010000002">
    <property type="protein sequence ID" value="MFC4825549.1"/>
    <property type="molecule type" value="Genomic_DNA"/>
</dbReference>
<dbReference type="InterPro" id="IPR058284">
    <property type="entry name" value="DUF7978"/>
</dbReference>
<feature type="transmembrane region" description="Helical" evidence="1">
    <location>
        <begin position="105"/>
        <end position="124"/>
    </location>
</feature>
<feature type="transmembrane region" description="Helical" evidence="1">
    <location>
        <begin position="171"/>
        <end position="196"/>
    </location>
</feature>
<protein>
    <submittedName>
        <fullName evidence="3">Transporter</fullName>
    </submittedName>
</protein>
<dbReference type="GeneID" id="73043731"/>
<evidence type="ECO:0000259" key="2">
    <source>
        <dbReference type="Pfam" id="PF25933"/>
    </source>
</evidence>